<evidence type="ECO:0000313" key="2">
    <source>
        <dbReference type="EMBL" id="EEF75947.1"/>
    </source>
</evidence>
<dbReference type="HOGENOM" id="CLU_1665902_0_0_10"/>
<evidence type="ECO:0000256" key="1">
    <source>
        <dbReference type="SAM" id="Phobius"/>
    </source>
</evidence>
<reference evidence="2 3" key="1">
    <citation type="submission" date="2008-12" db="EMBL/GenBank/DDBJ databases">
        <authorList>
            <person name="Fulton L."/>
            <person name="Clifton S."/>
            <person name="Fulton B."/>
            <person name="Xu J."/>
            <person name="Minx P."/>
            <person name="Pepin K.H."/>
            <person name="Johnson M."/>
            <person name="Bhonagiri V."/>
            <person name="Nash W.E."/>
            <person name="Mardis E.R."/>
            <person name="Wilson R.K."/>
        </authorList>
    </citation>
    <scope>NUCLEOTIDE SEQUENCE [LARGE SCALE GENOMIC DNA]</scope>
    <source>
        <strain evidence="2 3">DSM 18228</strain>
    </source>
</reference>
<dbReference type="Proteomes" id="UP000014073">
    <property type="component" value="Unassembled WGS sequence"/>
</dbReference>
<protein>
    <submittedName>
        <fullName evidence="2">Uncharacterized protein</fullName>
    </submittedName>
</protein>
<keyword evidence="1" id="KW-0472">Membrane</keyword>
<organism evidence="2 3">
    <name type="scientific">Phocaeicola coprophilus DSM 18228 = JCM 13818</name>
    <dbReference type="NCBI Taxonomy" id="547042"/>
    <lineage>
        <taxon>Bacteria</taxon>
        <taxon>Pseudomonadati</taxon>
        <taxon>Bacteroidota</taxon>
        <taxon>Bacteroidia</taxon>
        <taxon>Bacteroidales</taxon>
        <taxon>Bacteroidaceae</taxon>
        <taxon>Phocaeicola</taxon>
    </lineage>
</organism>
<dbReference type="EMBL" id="ACBW01000105">
    <property type="protein sequence ID" value="EEF75947.1"/>
    <property type="molecule type" value="Genomic_DNA"/>
</dbReference>
<keyword evidence="3" id="KW-1185">Reference proteome</keyword>
<evidence type="ECO:0000313" key="3">
    <source>
        <dbReference type="Proteomes" id="UP000014073"/>
    </source>
</evidence>
<comment type="caution">
    <text evidence="2">The sequence shown here is derived from an EMBL/GenBank/DDBJ whole genome shotgun (WGS) entry which is preliminary data.</text>
</comment>
<feature type="transmembrane region" description="Helical" evidence="1">
    <location>
        <begin position="123"/>
        <end position="147"/>
    </location>
</feature>
<feature type="transmembrane region" description="Helical" evidence="1">
    <location>
        <begin position="84"/>
        <end position="103"/>
    </location>
</feature>
<feature type="transmembrane region" description="Helical" evidence="1">
    <location>
        <begin position="43"/>
        <end position="64"/>
    </location>
</feature>
<gene>
    <name evidence="2" type="ORF">BACCOPRO_01441</name>
</gene>
<name>S0F854_9BACT</name>
<keyword evidence="1" id="KW-0812">Transmembrane</keyword>
<proteinExistence type="predicted"/>
<dbReference type="STRING" id="547042.BACCOPRO_01441"/>
<dbReference type="AlphaFoldDB" id="S0F854"/>
<keyword evidence="1" id="KW-1133">Transmembrane helix</keyword>
<accession>S0F854</accession>
<sequence>MESTDSTFEIDCKNKIEDTQMNVRKYTYIKFYKFRRCLLGKTLAEDFTSLLFVVGLDFLLYSGIVFLTDGLTGYNLLPDHKPLYTLIFLCGGFILWMVHNHTLRKKGAFERIKKEVEEEPRKFLWGTLSLLFILFTLAFVASLMYLWSKKMIPVLVSL</sequence>